<evidence type="ECO:0000313" key="3">
    <source>
        <dbReference type="EMBL" id="KAK6355309.1"/>
    </source>
</evidence>
<gene>
    <name evidence="3" type="ORF">TWF696_004419</name>
</gene>
<evidence type="ECO:0000256" key="1">
    <source>
        <dbReference type="SAM" id="Coils"/>
    </source>
</evidence>
<reference evidence="3 4" key="1">
    <citation type="submission" date="2019-10" db="EMBL/GenBank/DDBJ databases">
        <authorList>
            <person name="Palmer J.M."/>
        </authorList>
    </citation>
    <scope>NUCLEOTIDE SEQUENCE [LARGE SCALE GENOMIC DNA]</scope>
    <source>
        <strain evidence="3 4">TWF696</strain>
    </source>
</reference>
<feature type="region of interest" description="Disordered" evidence="2">
    <location>
        <begin position="190"/>
        <end position="214"/>
    </location>
</feature>
<proteinExistence type="predicted"/>
<keyword evidence="1" id="KW-0175">Coiled coil</keyword>
<keyword evidence="4" id="KW-1185">Reference proteome</keyword>
<evidence type="ECO:0000313" key="4">
    <source>
        <dbReference type="Proteomes" id="UP001375240"/>
    </source>
</evidence>
<protein>
    <submittedName>
        <fullName evidence="3">Uncharacterized protein</fullName>
    </submittedName>
</protein>
<dbReference type="Pfam" id="PF17254">
    <property type="entry name" value="DUF5321"/>
    <property type="match status" value="1"/>
</dbReference>
<organism evidence="3 4">
    <name type="scientific">Orbilia brochopaga</name>
    <dbReference type="NCBI Taxonomy" id="3140254"/>
    <lineage>
        <taxon>Eukaryota</taxon>
        <taxon>Fungi</taxon>
        <taxon>Dikarya</taxon>
        <taxon>Ascomycota</taxon>
        <taxon>Pezizomycotina</taxon>
        <taxon>Orbiliomycetes</taxon>
        <taxon>Orbiliales</taxon>
        <taxon>Orbiliaceae</taxon>
        <taxon>Orbilia</taxon>
    </lineage>
</organism>
<dbReference type="Proteomes" id="UP001375240">
    <property type="component" value="Unassembled WGS sequence"/>
</dbReference>
<accession>A0AAV9V7A1</accession>
<evidence type="ECO:0000256" key="2">
    <source>
        <dbReference type="SAM" id="MobiDB-lite"/>
    </source>
</evidence>
<sequence length="214" mass="24640">MHHRLSSTLARRCGQFARPPLPSSPFAAPPSYIIHRRQLSLQSFVPRVFSPSWWSQQLPKDLFKPRPTSASAARPWNPAWGFIILALFVGSQSLNIIALRQDAAVFVRRADARIRTLQEIVRKIQDGEWEANGEEVQKALRLGKVARDDREWEEVMREIENEDAKWQAEVQRQRELLEQQEAERAKFAALESPTAWSRDGQKKGKKVTADDYLV</sequence>
<name>A0AAV9V7A1_9PEZI</name>
<comment type="caution">
    <text evidence="3">The sequence shown here is derived from an EMBL/GenBank/DDBJ whole genome shotgun (WGS) entry which is preliminary data.</text>
</comment>
<dbReference type="AlphaFoldDB" id="A0AAV9V7A1"/>
<dbReference type="InterPro" id="IPR035213">
    <property type="entry name" value="DUF5321"/>
</dbReference>
<feature type="coiled-coil region" evidence="1">
    <location>
        <begin position="156"/>
        <end position="190"/>
    </location>
</feature>
<dbReference type="EMBL" id="JAVHNQ010000002">
    <property type="protein sequence ID" value="KAK6355309.1"/>
    <property type="molecule type" value="Genomic_DNA"/>
</dbReference>